<comment type="caution">
    <text evidence="2">The sequence shown here is derived from an EMBL/GenBank/DDBJ whole genome shotgun (WGS) entry which is preliminary data.</text>
</comment>
<name>A0ABU3N2G4_9SPHN</name>
<proteinExistence type="predicted"/>
<dbReference type="InterPro" id="IPR029041">
    <property type="entry name" value="FAD-linked_oxidoreductase-like"/>
</dbReference>
<evidence type="ECO:0000256" key="1">
    <source>
        <dbReference type="ARBA" id="ARBA00023002"/>
    </source>
</evidence>
<keyword evidence="1" id="KW-0560">Oxidoreductase</keyword>
<dbReference type="EMBL" id="JALMLT010000001">
    <property type="protein sequence ID" value="MDT8758426.1"/>
    <property type="molecule type" value="Genomic_DNA"/>
</dbReference>
<sequence>MNAFAPRLSPDARPVSTLLRAPSIEITSKDVTGLAGAAGTLAPGTPISITSLPGERLDQRLAAARAVLDNGFRPVPHIAARRVRSVQELETLVAAFADIGAAQHLFLVAGDQEVAEGPFPDSLALIRSGVLARQGVERIGIAGYPEGHDRIEQALLWAALRDKAVEVSEQGLELEIVTQFGFEADLAAAWIRRVRDEAITAPIRIGVPGPASAGALLRFAARCGVRASGSALRKYGLSVTKLMQSAGPDTYIADVAAALATFPAGDVGLRFYPFGGLASTVRWIAGAQDAARA</sequence>
<reference evidence="2" key="1">
    <citation type="submission" date="2022-04" db="EMBL/GenBank/DDBJ databases">
        <title>Tomato heritable bacteria conferring resistance against bacterial wilt.</title>
        <authorList>
            <person name="Yin J."/>
        </authorList>
    </citation>
    <scope>NUCLEOTIDE SEQUENCE</scope>
    <source>
        <strain evidence="2">Cra20</strain>
    </source>
</reference>
<protein>
    <submittedName>
        <fullName evidence="2">Methylenetetrahydrofolate reductase</fullName>
    </submittedName>
</protein>
<accession>A0ABU3N2G4</accession>
<gene>
    <name evidence="2" type="ORF">MZO42_06935</name>
</gene>
<dbReference type="Gene3D" id="3.20.20.220">
    <property type="match status" value="1"/>
</dbReference>
<dbReference type="SUPFAM" id="SSF51730">
    <property type="entry name" value="FAD-linked oxidoreductase"/>
    <property type="match status" value="1"/>
</dbReference>
<organism evidence="2">
    <name type="scientific">Sphingomonas psychrotolerans</name>
    <dbReference type="NCBI Taxonomy" id="1327635"/>
    <lineage>
        <taxon>Bacteria</taxon>
        <taxon>Pseudomonadati</taxon>
        <taxon>Pseudomonadota</taxon>
        <taxon>Alphaproteobacteria</taxon>
        <taxon>Sphingomonadales</taxon>
        <taxon>Sphingomonadaceae</taxon>
        <taxon>Sphingomonas</taxon>
    </lineage>
</organism>
<evidence type="ECO:0000313" key="2">
    <source>
        <dbReference type="EMBL" id="MDT8758426.1"/>
    </source>
</evidence>